<feature type="compositionally biased region" description="Basic residues" evidence="1">
    <location>
        <begin position="168"/>
        <end position="179"/>
    </location>
</feature>
<sequence length="179" mass="20900">MRDRLLLLRRLSFRLRLRIFSFVSCSSLFLSVPSFCSQSRRRARANREETRKALPRPLCRFAVKTLCHGKGQKDSLPVFFFFRTQPSHESLWLSSSSVASRGFSTSESRGPSKRTLSTLAGVAYSSFSFFSPFPLRFPPSSREISQQWRRRPSPLTTLGTSRTSWRTSSRRRRSRRRRR</sequence>
<comment type="caution">
    <text evidence="2">The sequence shown here is derived from an EMBL/GenBank/DDBJ whole genome shotgun (WGS) entry which is preliminary data.</text>
</comment>
<dbReference type="AlphaFoldDB" id="A0A151HGQ2"/>
<proteinExistence type="predicted"/>
<feature type="region of interest" description="Disordered" evidence="1">
    <location>
        <begin position="143"/>
        <end position="179"/>
    </location>
</feature>
<protein>
    <submittedName>
        <fullName evidence="2">Family UPF0139 protein</fullName>
    </submittedName>
</protein>
<dbReference type="EMBL" id="AHZP02001081">
    <property type="protein sequence ID" value="KYK68555.1"/>
    <property type="molecule type" value="Genomic_DNA"/>
</dbReference>
<reference evidence="3" key="1">
    <citation type="submission" date="2016-03" db="EMBL/GenBank/DDBJ databases">
        <authorList>
            <person name="Sibley D."/>
            <person name="Venepally P."/>
            <person name="Karamycheva S."/>
            <person name="Hadjithomas M."/>
            <person name="Khan A."/>
            <person name="Brunk B."/>
            <person name="Roos D."/>
            <person name="Caler E."/>
            <person name="Lorenzi H."/>
        </authorList>
    </citation>
    <scope>NUCLEOTIDE SEQUENCE [LARGE SCALE GENOMIC DNA]</scope>
    <source>
        <strain evidence="3">TgCatPRC2</strain>
    </source>
</reference>
<name>A0A151HGQ2_TOXGO</name>
<evidence type="ECO:0000313" key="3">
    <source>
        <dbReference type="Proteomes" id="UP000075225"/>
    </source>
</evidence>
<evidence type="ECO:0000256" key="1">
    <source>
        <dbReference type="SAM" id="MobiDB-lite"/>
    </source>
</evidence>
<dbReference type="VEuPathDB" id="ToxoDB:TGPRC2_209120"/>
<dbReference type="Proteomes" id="UP000075225">
    <property type="component" value="Unassembled WGS sequence"/>
</dbReference>
<accession>A0A151HGQ2</accession>
<organism evidence="2 3">
    <name type="scientific">Toxoplasma gondii TgCatPRC2</name>
    <dbReference type="NCBI Taxonomy" id="1130821"/>
    <lineage>
        <taxon>Eukaryota</taxon>
        <taxon>Sar</taxon>
        <taxon>Alveolata</taxon>
        <taxon>Apicomplexa</taxon>
        <taxon>Conoidasida</taxon>
        <taxon>Coccidia</taxon>
        <taxon>Eucoccidiorida</taxon>
        <taxon>Eimeriorina</taxon>
        <taxon>Sarcocystidae</taxon>
        <taxon>Toxoplasma</taxon>
    </lineage>
</organism>
<evidence type="ECO:0000313" key="2">
    <source>
        <dbReference type="EMBL" id="KYK68555.1"/>
    </source>
</evidence>
<gene>
    <name evidence="2" type="ORF">TGPRC2_209120</name>
</gene>